<dbReference type="Proteomes" id="UP000199532">
    <property type="component" value="Unassembled WGS sequence"/>
</dbReference>
<sequence>MKIIARTILGLGFNPIQLFNSLKGIPAFISDYIKISNAKSEYPKFGEISISPFLGDRYEQGGDMKSVYFQQDLFVAQQVYKNNPVRHLDIGSRTDGFVAHIATFREIDVVDIRAINSIVPNIQFRQSDMMKKPDQTLYDKYDSISSLHAIEHFGLGRYGDPIDLDGHIKAINNIFGLLINKGLFYFAVPIGTQRIEFNAHRVFAVKYLLDIFKDKFVVESFTYIDDNKNIFMHQDLNPEQVENNFGCKYGCGIFILRKI</sequence>
<evidence type="ECO:0000313" key="2">
    <source>
        <dbReference type="Proteomes" id="UP000199532"/>
    </source>
</evidence>
<dbReference type="RefSeq" id="WP_218148606.1">
    <property type="nucleotide sequence ID" value="NZ_FNXY01000002.1"/>
</dbReference>
<accession>A0A1H6R861</accession>
<keyword evidence="2" id="KW-1185">Reference proteome</keyword>
<proteinExistence type="predicted"/>
<gene>
    <name evidence="1" type="ORF">SAMN04487995_1110</name>
</gene>
<evidence type="ECO:0000313" key="1">
    <source>
        <dbReference type="EMBL" id="SEI52078.1"/>
    </source>
</evidence>
<reference evidence="1 2" key="1">
    <citation type="submission" date="2016-10" db="EMBL/GenBank/DDBJ databases">
        <authorList>
            <person name="de Groot N.N."/>
        </authorList>
    </citation>
    <scope>NUCLEOTIDE SEQUENCE [LARGE SCALE GENOMIC DNA]</scope>
    <source>
        <strain evidence="1 2">DSM 19938</strain>
    </source>
</reference>
<dbReference type="SUPFAM" id="SSF53335">
    <property type="entry name" value="S-adenosyl-L-methionine-dependent methyltransferases"/>
    <property type="match status" value="1"/>
</dbReference>
<dbReference type="Pfam" id="PF03269">
    <property type="entry name" value="DUF268"/>
    <property type="match status" value="1"/>
</dbReference>
<dbReference type="AlphaFoldDB" id="A0A1H6R861"/>
<organism evidence="1 2">
    <name type="scientific">Dyadobacter koreensis</name>
    <dbReference type="NCBI Taxonomy" id="408657"/>
    <lineage>
        <taxon>Bacteria</taxon>
        <taxon>Pseudomonadati</taxon>
        <taxon>Bacteroidota</taxon>
        <taxon>Cytophagia</taxon>
        <taxon>Cytophagales</taxon>
        <taxon>Spirosomataceae</taxon>
        <taxon>Dyadobacter</taxon>
    </lineage>
</organism>
<dbReference type="STRING" id="408657.SAMN04487995_1110"/>
<name>A0A1H6R861_9BACT</name>
<protein>
    <recommendedName>
        <fullName evidence="3">DUF268 domain-containing protein</fullName>
    </recommendedName>
</protein>
<dbReference type="InterPro" id="IPR029063">
    <property type="entry name" value="SAM-dependent_MTases_sf"/>
</dbReference>
<evidence type="ECO:0008006" key="3">
    <source>
        <dbReference type="Google" id="ProtNLM"/>
    </source>
</evidence>
<dbReference type="InterPro" id="IPR004951">
    <property type="entry name" value="DUF268_CAE_spp"/>
</dbReference>
<dbReference type="EMBL" id="FNXY01000002">
    <property type="protein sequence ID" value="SEI52078.1"/>
    <property type="molecule type" value="Genomic_DNA"/>
</dbReference>
<dbReference type="Gene3D" id="3.40.50.150">
    <property type="entry name" value="Vaccinia Virus protein VP39"/>
    <property type="match status" value="1"/>
</dbReference>